<dbReference type="GO" id="GO:0009409">
    <property type="term" value="P:response to cold"/>
    <property type="evidence" value="ECO:0007669"/>
    <property type="project" value="TreeGrafter"/>
</dbReference>
<evidence type="ECO:0000256" key="2">
    <source>
        <dbReference type="ARBA" id="ARBA00022490"/>
    </source>
</evidence>
<evidence type="ECO:0000256" key="6">
    <source>
        <dbReference type="ARBA" id="ARBA00022840"/>
    </source>
</evidence>
<reference evidence="17 18" key="1">
    <citation type="submission" date="2016-10" db="EMBL/GenBank/DDBJ databases">
        <authorList>
            <person name="de Groot N.N."/>
        </authorList>
    </citation>
    <scope>NUCLEOTIDE SEQUENCE [LARGE SCALE GENOMIC DNA]</scope>
    <source>
        <strain evidence="17 18">DSM 21668</strain>
    </source>
</reference>
<evidence type="ECO:0000256" key="5">
    <source>
        <dbReference type="ARBA" id="ARBA00022806"/>
    </source>
</evidence>
<evidence type="ECO:0000256" key="12">
    <source>
        <dbReference type="RuleBase" id="RU000492"/>
    </source>
</evidence>
<accession>A0A1G9U1Q3</accession>
<dbReference type="PANTHER" id="PTHR47963:SF8">
    <property type="entry name" value="ATP-DEPENDENT RNA HELICASE DEAD"/>
    <property type="match status" value="1"/>
</dbReference>
<dbReference type="FunFam" id="3.40.50.300:FF:000108">
    <property type="entry name" value="ATP-dependent RNA helicase RhlE"/>
    <property type="match status" value="1"/>
</dbReference>
<evidence type="ECO:0000256" key="1">
    <source>
        <dbReference type="ARBA" id="ARBA00012552"/>
    </source>
</evidence>
<evidence type="ECO:0000256" key="4">
    <source>
        <dbReference type="ARBA" id="ARBA00022801"/>
    </source>
</evidence>
<feature type="region of interest" description="Disordered" evidence="13">
    <location>
        <begin position="442"/>
        <end position="496"/>
    </location>
</feature>
<keyword evidence="18" id="KW-1185">Reference proteome</keyword>
<dbReference type="PROSITE" id="PS51192">
    <property type="entry name" value="HELICASE_ATP_BIND_1"/>
    <property type="match status" value="1"/>
</dbReference>
<feature type="compositionally biased region" description="Basic and acidic residues" evidence="13">
    <location>
        <begin position="484"/>
        <end position="496"/>
    </location>
</feature>
<feature type="compositionally biased region" description="Basic and acidic residues" evidence="13">
    <location>
        <begin position="442"/>
        <end position="451"/>
    </location>
</feature>
<evidence type="ECO:0000256" key="3">
    <source>
        <dbReference type="ARBA" id="ARBA00022741"/>
    </source>
</evidence>
<evidence type="ECO:0000259" key="14">
    <source>
        <dbReference type="PROSITE" id="PS51192"/>
    </source>
</evidence>
<dbReference type="GO" id="GO:0003724">
    <property type="term" value="F:RNA helicase activity"/>
    <property type="evidence" value="ECO:0007669"/>
    <property type="project" value="UniProtKB-EC"/>
</dbReference>
<dbReference type="InterPro" id="IPR011545">
    <property type="entry name" value="DEAD/DEAH_box_helicase_dom"/>
</dbReference>
<evidence type="ECO:0000256" key="8">
    <source>
        <dbReference type="ARBA" id="ARBA00038437"/>
    </source>
</evidence>
<dbReference type="GO" id="GO:0042255">
    <property type="term" value="P:ribosome assembly"/>
    <property type="evidence" value="ECO:0007669"/>
    <property type="project" value="UniProtKB-ARBA"/>
</dbReference>
<dbReference type="Pfam" id="PF00271">
    <property type="entry name" value="Helicase_C"/>
    <property type="match status" value="1"/>
</dbReference>
<dbReference type="InterPro" id="IPR044742">
    <property type="entry name" value="DEAD/DEAH_RhlB"/>
</dbReference>
<evidence type="ECO:0000313" key="17">
    <source>
        <dbReference type="EMBL" id="SDM53485.1"/>
    </source>
</evidence>
<feature type="short sequence motif" description="Q motif" evidence="11">
    <location>
        <begin position="5"/>
        <end position="33"/>
    </location>
</feature>
<dbReference type="Pfam" id="PF03880">
    <property type="entry name" value="DbpA"/>
    <property type="match status" value="1"/>
</dbReference>
<evidence type="ECO:0000256" key="11">
    <source>
        <dbReference type="PROSITE-ProRule" id="PRU00552"/>
    </source>
</evidence>
<dbReference type="InterPro" id="IPR027417">
    <property type="entry name" value="P-loop_NTPase"/>
</dbReference>
<comment type="catalytic activity">
    <reaction evidence="9">
        <text>ATP + H2O = ADP + phosphate + H(+)</text>
        <dbReference type="Rhea" id="RHEA:13065"/>
        <dbReference type="ChEBI" id="CHEBI:15377"/>
        <dbReference type="ChEBI" id="CHEBI:15378"/>
        <dbReference type="ChEBI" id="CHEBI:30616"/>
        <dbReference type="ChEBI" id="CHEBI:43474"/>
        <dbReference type="ChEBI" id="CHEBI:456216"/>
        <dbReference type="EC" id="3.6.4.13"/>
    </reaction>
</comment>
<dbReference type="Gene3D" id="3.30.70.330">
    <property type="match status" value="1"/>
</dbReference>
<feature type="domain" description="Helicase C-terminal" evidence="15">
    <location>
        <begin position="238"/>
        <end position="379"/>
    </location>
</feature>
<dbReference type="RefSeq" id="WP_093205500.1">
    <property type="nucleotide sequence ID" value="NZ_FNGS01000007.1"/>
</dbReference>
<keyword evidence="7" id="KW-0346">Stress response</keyword>
<name>A0A1G9U1Q3_9BACT</name>
<feature type="domain" description="Helicase ATP-binding" evidence="14">
    <location>
        <begin position="36"/>
        <end position="207"/>
    </location>
</feature>
<evidence type="ECO:0000256" key="9">
    <source>
        <dbReference type="ARBA" id="ARBA00047984"/>
    </source>
</evidence>
<dbReference type="OrthoDB" id="9785240at2"/>
<dbReference type="GO" id="GO:0016787">
    <property type="term" value="F:hydrolase activity"/>
    <property type="evidence" value="ECO:0007669"/>
    <property type="project" value="UniProtKB-KW"/>
</dbReference>
<dbReference type="AlphaFoldDB" id="A0A1G9U1Q3"/>
<dbReference type="InterPro" id="IPR012677">
    <property type="entry name" value="Nucleotide-bd_a/b_plait_sf"/>
</dbReference>
<proteinExistence type="inferred from homology"/>
<dbReference type="PROSITE" id="PS51194">
    <property type="entry name" value="HELICASE_CTER"/>
    <property type="match status" value="1"/>
</dbReference>
<dbReference type="CDD" id="cd00268">
    <property type="entry name" value="DEADc"/>
    <property type="match status" value="1"/>
</dbReference>
<protein>
    <recommendedName>
        <fullName evidence="10">DEAD-box ATP-dependent RNA helicase RhpA</fullName>
        <ecNumber evidence="1">3.6.4.13</ecNumber>
    </recommendedName>
</protein>
<organism evidence="17 18">
    <name type="scientific">Siphonobacter aquaeclarae</name>
    <dbReference type="NCBI Taxonomy" id="563176"/>
    <lineage>
        <taxon>Bacteria</taxon>
        <taxon>Pseudomonadati</taxon>
        <taxon>Bacteroidota</taxon>
        <taxon>Cytophagia</taxon>
        <taxon>Cytophagales</taxon>
        <taxon>Cytophagaceae</taxon>
        <taxon>Siphonobacter</taxon>
    </lineage>
</organism>
<dbReference type="CDD" id="cd18787">
    <property type="entry name" value="SF2_C_DEAD"/>
    <property type="match status" value="1"/>
</dbReference>
<keyword evidence="3 12" id="KW-0547">Nucleotide-binding</keyword>
<dbReference type="GO" id="GO:0005840">
    <property type="term" value="C:ribosome"/>
    <property type="evidence" value="ECO:0007669"/>
    <property type="project" value="TreeGrafter"/>
</dbReference>
<dbReference type="InterPro" id="IPR005580">
    <property type="entry name" value="DbpA/CsdA_RNA-bd_dom"/>
</dbReference>
<dbReference type="InterPro" id="IPR014014">
    <property type="entry name" value="RNA_helicase_DEAD_Q_motif"/>
</dbReference>
<evidence type="ECO:0000259" key="15">
    <source>
        <dbReference type="PROSITE" id="PS51194"/>
    </source>
</evidence>
<dbReference type="SUPFAM" id="SSF52540">
    <property type="entry name" value="P-loop containing nucleoside triphosphate hydrolases"/>
    <property type="match status" value="1"/>
</dbReference>
<keyword evidence="2" id="KW-0963">Cytoplasm</keyword>
<dbReference type="Gene3D" id="3.40.50.300">
    <property type="entry name" value="P-loop containing nucleotide triphosphate hydrolases"/>
    <property type="match status" value="2"/>
</dbReference>
<evidence type="ECO:0000313" key="18">
    <source>
        <dbReference type="Proteomes" id="UP000198901"/>
    </source>
</evidence>
<dbReference type="GO" id="GO:0033592">
    <property type="term" value="F:RNA strand annealing activity"/>
    <property type="evidence" value="ECO:0007669"/>
    <property type="project" value="TreeGrafter"/>
</dbReference>
<keyword evidence="4 12" id="KW-0378">Hydrolase</keyword>
<dbReference type="GO" id="GO:0005829">
    <property type="term" value="C:cytosol"/>
    <property type="evidence" value="ECO:0007669"/>
    <property type="project" value="TreeGrafter"/>
</dbReference>
<dbReference type="SMART" id="SM00490">
    <property type="entry name" value="HELICc"/>
    <property type="match status" value="1"/>
</dbReference>
<evidence type="ECO:0000259" key="16">
    <source>
        <dbReference type="PROSITE" id="PS51195"/>
    </source>
</evidence>
<dbReference type="PROSITE" id="PS00039">
    <property type="entry name" value="DEAD_ATP_HELICASE"/>
    <property type="match status" value="1"/>
</dbReference>
<dbReference type="CDD" id="cd12252">
    <property type="entry name" value="RRM_DbpA"/>
    <property type="match status" value="1"/>
</dbReference>
<feature type="domain" description="DEAD-box RNA helicase Q" evidence="16">
    <location>
        <begin position="5"/>
        <end position="33"/>
    </location>
</feature>
<dbReference type="GO" id="GO:0005524">
    <property type="term" value="F:ATP binding"/>
    <property type="evidence" value="ECO:0007669"/>
    <property type="project" value="UniProtKB-KW"/>
</dbReference>
<gene>
    <name evidence="17" type="ORF">SAMN04488090_3624</name>
</gene>
<dbReference type="PANTHER" id="PTHR47963">
    <property type="entry name" value="DEAD-BOX ATP-DEPENDENT RNA HELICASE 47, MITOCHONDRIAL"/>
    <property type="match status" value="1"/>
</dbReference>
<dbReference type="EC" id="3.6.4.13" evidence="1"/>
<dbReference type="InterPro" id="IPR014001">
    <property type="entry name" value="Helicase_ATP-bd"/>
</dbReference>
<feature type="compositionally biased region" description="Basic and acidic residues" evidence="13">
    <location>
        <begin position="459"/>
        <end position="474"/>
    </location>
</feature>
<dbReference type="InterPro" id="IPR001650">
    <property type="entry name" value="Helicase_C-like"/>
</dbReference>
<keyword evidence="6 12" id="KW-0067">ATP-binding</keyword>
<evidence type="ECO:0000256" key="10">
    <source>
        <dbReference type="ARBA" id="ARBA00074363"/>
    </source>
</evidence>
<dbReference type="SMART" id="SM00487">
    <property type="entry name" value="DEXDc"/>
    <property type="match status" value="1"/>
</dbReference>
<dbReference type="STRING" id="563176.SAMN04488090_3624"/>
<dbReference type="PROSITE" id="PS51195">
    <property type="entry name" value="Q_MOTIF"/>
    <property type="match status" value="1"/>
</dbReference>
<comment type="similarity">
    <text evidence="8 12">Belongs to the DEAD box helicase family.</text>
</comment>
<sequence>MENQILFADLGLSDEVMQAVTEMGFVAPSPIQAESIPFLLDGRDVIGQAQTGTGKTAAFGIPLIDKIDPNDKYVQSLILCPTRELAVQVSEELRRLAKFKRGVWITAIYGGDSYERQNRDLRKGCQIVVGTPGRVMDHIERGTLRLDQLKYIVLDEADEMLDMGFREDIESVLADCPEDRQTVFFSATMPKPILDLTKRYQRNPQLVKVTKNEVTNANIEQSWYAVRPDAKFEAMCRLIDFHQIKLMLVFSNQKARVDEIVEQFQMRGYAAEGLHGDMRQAARNQVMSKFRGGTTQILVATDVAARGIDVDDVEAVFNYDVPMDSEYYVHRIGRTGRAGKSGKAFTLASGSEKYRIRDIQNYTKVEIPRGKLPTFADVFAIKKTRFVERVQQTIEEGTSEFYSDIFDTLQEAGYEASAIVSALAQLNLGGVKMTEDNLEEEARKKFDRAPGDRNGNSRFGDRRGNDRFGDRRNNYNDGRGGNSTRERVDRDGKPFRRGTDAGMVRLFINIGKNFKITPSHIVGAITGETGLPGKVIGQIDLFDSYSFVDVPKEHQQTILNALDGNTIKGKRVNVEVARV</sequence>
<dbReference type="Proteomes" id="UP000198901">
    <property type="component" value="Unassembled WGS sequence"/>
</dbReference>
<evidence type="ECO:0000256" key="13">
    <source>
        <dbReference type="SAM" id="MobiDB-lite"/>
    </source>
</evidence>
<dbReference type="InterPro" id="IPR050547">
    <property type="entry name" value="DEAD_box_RNA_helicases"/>
</dbReference>
<keyword evidence="5 12" id="KW-0347">Helicase</keyword>
<dbReference type="Pfam" id="PF00270">
    <property type="entry name" value="DEAD"/>
    <property type="match status" value="1"/>
</dbReference>
<dbReference type="EMBL" id="FNGS01000007">
    <property type="protein sequence ID" value="SDM53485.1"/>
    <property type="molecule type" value="Genomic_DNA"/>
</dbReference>
<dbReference type="InterPro" id="IPR000629">
    <property type="entry name" value="RNA-helicase_DEAD-box_CS"/>
</dbReference>
<dbReference type="InterPro" id="IPR057325">
    <property type="entry name" value="DeaD_dimer"/>
</dbReference>
<dbReference type="Pfam" id="PF25399">
    <property type="entry name" value="DeaD_dimer"/>
    <property type="match status" value="1"/>
</dbReference>
<evidence type="ECO:0000256" key="7">
    <source>
        <dbReference type="ARBA" id="ARBA00023016"/>
    </source>
</evidence>